<dbReference type="GeneID" id="92877639"/>
<evidence type="ECO:0000259" key="4">
    <source>
        <dbReference type="SMART" id="SM00797"/>
    </source>
</evidence>
<dbReference type="FunCoup" id="G4Q7Y4">
    <property type="interactions" value="18"/>
</dbReference>
<evidence type="ECO:0000256" key="1">
    <source>
        <dbReference type="ARBA" id="ARBA00022741"/>
    </source>
</evidence>
<dbReference type="SMART" id="SM00797">
    <property type="entry name" value="AHS2"/>
    <property type="match status" value="1"/>
</dbReference>
<feature type="domain" description="Carboxyltransferase" evidence="4">
    <location>
        <begin position="24"/>
        <end position="319"/>
    </location>
</feature>
<dbReference type="NCBIfam" id="TIGR00724">
    <property type="entry name" value="urea_amlyse_rel"/>
    <property type="match status" value="1"/>
</dbReference>
<evidence type="ECO:0000256" key="3">
    <source>
        <dbReference type="ARBA" id="ARBA00022840"/>
    </source>
</evidence>
<dbReference type="EMBL" id="CP003058">
    <property type="protein sequence ID" value="AEQ21513.1"/>
    <property type="molecule type" value="Genomic_DNA"/>
</dbReference>
<sequence length="335" mass="36574">MRILVKKGGPLTTLQDLGRYGYQKFGVLVSGAMDDVSLRLSNLLVQNDPGEGALEMTMSGPVLVLPAGLVFALTGADMKATLGGKPVPRYRPIYVRKEAILTFGFAQTGSRAYLSVAGGFDVPQVMESKSTYLRAKIGGVKGRPIDKGDELPIGTIGPHQAAFVGRMERSAKEGDSFVTVPWSIDGSFVFAKGPIRIMEGLQYDWFTEESQRTFVTEPYTITMQADRMGYRLEGVKLTFREKRDLISEPVTFGAIQVPADGNPIILMADRQTTGGYAKIGQVALVDLPRLAQMRPGDKICFAWTTLTEAEKSYAKQETYLAALKDSLAATLQKKN</sequence>
<evidence type="ECO:0000256" key="2">
    <source>
        <dbReference type="ARBA" id="ARBA00022801"/>
    </source>
</evidence>
<dbReference type="Gene3D" id="2.40.100.10">
    <property type="entry name" value="Cyclophilin-like"/>
    <property type="match status" value="1"/>
</dbReference>
<dbReference type="AlphaFoldDB" id="G4Q7Y4"/>
<keyword evidence="6" id="KW-1185">Reference proteome</keyword>
<dbReference type="InterPro" id="IPR003778">
    <property type="entry name" value="CT_A_B"/>
</dbReference>
<dbReference type="SUPFAM" id="SSF50891">
    <property type="entry name" value="Cyclophilin-like"/>
    <property type="match status" value="1"/>
</dbReference>
<gene>
    <name evidence="5" type="ordered locus">Acin_0269</name>
</gene>
<dbReference type="STRING" id="568816.Acin_0269"/>
<name>G4Q7Y4_ACIIR</name>
<dbReference type="Pfam" id="PF02626">
    <property type="entry name" value="CT_A_B"/>
    <property type="match status" value="1"/>
</dbReference>
<keyword evidence="3" id="KW-0067">ATP-binding</keyword>
<reference evidence="5 6" key="1">
    <citation type="journal article" date="2011" name="J. Bacteriol.">
        <title>Complete genome sequence of Acidaminococcus intestini RYC-MR95, a Gram-negative bacterium from the phylum Firmicutes.</title>
        <authorList>
            <person name="D'Auria G."/>
            <person name="Galan J.C."/>
            <person name="Rodriguez-Alcayna M."/>
            <person name="Moya A."/>
            <person name="Baquero F."/>
            <person name="Latorre A."/>
        </authorList>
    </citation>
    <scope>NUCLEOTIDE SEQUENCE [LARGE SCALE GENOMIC DNA]</scope>
    <source>
        <strain evidence="5 6">RyC-MR95</strain>
    </source>
</reference>
<dbReference type="InterPro" id="IPR052708">
    <property type="entry name" value="PxpC"/>
</dbReference>
<dbReference type="Proteomes" id="UP000007093">
    <property type="component" value="Chromosome"/>
</dbReference>
<dbReference type="PANTHER" id="PTHR43309">
    <property type="entry name" value="5-OXOPROLINASE SUBUNIT C"/>
    <property type="match status" value="1"/>
</dbReference>
<keyword evidence="1" id="KW-0547">Nucleotide-binding</keyword>
<dbReference type="InParanoid" id="G4Q7Y4"/>
<dbReference type="HOGENOM" id="CLU_028967_0_0_9"/>
<dbReference type="GO" id="GO:0005524">
    <property type="term" value="F:ATP binding"/>
    <property type="evidence" value="ECO:0007669"/>
    <property type="project" value="UniProtKB-KW"/>
</dbReference>
<accession>G4Q7Y4</accession>
<dbReference type="InterPro" id="IPR029000">
    <property type="entry name" value="Cyclophilin-like_dom_sf"/>
</dbReference>
<protein>
    <recommendedName>
        <fullName evidence="4">Carboxyltransferase domain-containing protein</fullName>
    </recommendedName>
</protein>
<dbReference type="eggNOG" id="COG1984">
    <property type="taxonomic scope" value="Bacteria"/>
</dbReference>
<evidence type="ECO:0000313" key="6">
    <source>
        <dbReference type="Proteomes" id="UP000007093"/>
    </source>
</evidence>
<proteinExistence type="predicted"/>
<dbReference type="KEGG" id="ain:Acin_0269"/>
<keyword evidence="2" id="KW-0378">Hydrolase</keyword>
<dbReference type="GO" id="GO:0016787">
    <property type="term" value="F:hydrolase activity"/>
    <property type="evidence" value="ECO:0007669"/>
    <property type="project" value="UniProtKB-KW"/>
</dbReference>
<evidence type="ECO:0000313" key="5">
    <source>
        <dbReference type="EMBL" id="AEQ21513.1"/>
    </source>
</evidence>
<organism evidence="5 6">
    <name type="scientific">Acidaminococcus intestini (strain RyC-MR95)</name>
    <dbReference type="NCBI Taxonomy" id="568816"/>
    <lineage>
        <taxon>Bacteria</taxon>
        <taxon>Bacillati</taxon>
        <taxon>Bacillota</taxon>
        <taxon>Negativicutes</taxon>
        <taxon>Acidaminococcales</taxon>
        <taxon>Acidaminococcaceae</taxon>
        <taxon>Acidaminococcus</taxon>
    </lineage>
</organism>
<dbReference type="PATRIC" id="fig|568816.4.peg.263"/>
<dbReference type="PANTHER" id="PTHR43309:SF5">
    <property type="entry name" value="5-OXOPROLINASE SUBUNIT C"/>
    <property type="match status" value="1"/>
</dbReference>
<dbReference type="RefSeq" id="WP_009016031.1">
    <property type="nucleotide sequence ID" value="NC_016077.1"/>
</dbReference>